<evidence type="ECO:0000256" key="8">
    <source>
        <dbReference type="ARBA" id="ARBA00022801"/>
    </source>
</evidence>
<dbReference type="FunFam" id="3.40.50.200:FF:000006">
    <property type="entry name" value="Subtilisin-like protease SBT1.5"/>
    <property type="match status" value="1"/>
</dbReference>
<feature type="domain" description="PA" evidence="15">
    <location>
        <begin position="389"/>
        <end position="462"/>
    </location>
</feature>
<dbReference type="Pfam" id="PF00082">
    <property type="entry name" value="Peptidase_S8"/>
    <property type="match status" value="1"/>
</dbReference>
<dbReference type="GO" id="GO:0048046">
    <property type="term" value="C:apoplast"/>
    <property type="evidence" value="ECO:0007669"/>
    <property type="project" value="UniProtKB-SubCell"/>
</dbReference>
<evidence type="ECO:0000259" key="16">
    <source>
        <dbReference type="Pfam" id="PF05922"/>
    </source>
</evidence>
<dbReference type="FunFam" id="3.30.70.80:FF:000003">
    <property type="entry name" value="Subtilisin-like protease SBT1.9"/>
    <property type="match status" value="1"/>
</dbReference>
<feature type="active site" description="Charge relay system" evidence="11 12">
    <location>
        <position position="143"/>
    </location>
</feature>
<keyword evidence="19" id="KW-1185">Reference proteome</keyword>
<dbReference type="AlphaFoldDB" id="A0AAN9XSJ5"/>
<dbReference type="Pfam" id="PF05922">
    <property type="entry name" value="Inhibitor_I9"/>
    <property type="match status" value="1"/>
</dbReference>
<dbReference type="GO" id="GO:0009609">
    <property type="term" value="P:response to symbiotic bacterium"/>
    <property type="evidence" value="ECO:0007669"/>
    <property type="project" value="UniProtKB-ARBA"/>
</dbReference>
<evidence type="ECO:0000256" key="12">
    <source>
        <dbReference type="PROSITE-ProRule" id="PRU01240"/>
    </source>
</evidence>
<dbReference type="GO" id="GO:0006508">
    <property type="term" value="P:proteolysis"/>
    <property type="evidence" value="ECO:0007669"/>
    <property type="project" value="UniProtKB-KW"/>
</dbReference>
<evidence type="ECO:0000256" key="10">
    <source>
        <dbReference type="ARBA" id="ARBA00023180"/>
    </source>
</evidence>
<name>A0AAN9XSJ5_PSOTE</name>
<evidence type="ECO:0000259" key="14">
    <source>
        <dbReference type="Pfam" id="PF00082"/>
    </source>
</evidence>
<evidence type="ECO:0000256" key="3">
    <source>
        <dbReference type="ARBA" id="ARBA00011073"/>
    </source>
</evidence>
<dbReference type="Proteomes" id="UP001386955">
    <property type="component" value="Unassembled WGS sequence"/>
</dbReference>
<keyword evidence="5" id="KW-0964">Secreted</keyword>
<keyword evidence="4" id="KW-0052">Apoplast</keyword>
<evidence type="ECO:0000256" key="5">
    <source>
        <dbReference type="ARBA" id="ARBA00022525"/>
    </source>
</evidence>
<evidence type="ECO:0000313" key="19">
    <source>
        <dbReference type="Proteomes" id="UP001386955"/>
    </source>
</evidence>
<evidence type="ECO:0000259" key="15">
    <source>
        <dbReference type="Pfam" id="PF02225"/>
    </source>
</evidence>
<dbReference type="Gene3D" id="3.30.70.80">
    <property type="entry name" value="Peptidase S8 propeptide/proteinase inhibitor I9"/>
    <property type="match status" value="1"/>
</dbReference>
<evidence type="ECO:0000256" key="2">
    <source>
        <dbReference type="ARBA" id="ARBA00004271"/>
    </source>
</evidence>
<feature type="domain" description="Peptidase S8/S53" evidence="14">
    <location>
        <begin position="134"/>
        <end position="597"/>
    </location>
</feature>
<keyword evidence="8 12" id="KW-0378">Hydrolase</keyword>
<comment type="subcellular location">
    <subcellularLocation>
        <location evidence="2">Secreted</location>
        <location evidence="2">Extracellular space</location>
        <location evidence="2">Apoplast</location>
    </subcellularLocation>
</comment>
<dbReference type="InterPro" id="IPR037045">
    <property type="entry name" value="S8pro/Inhibitor_I9_sf"/>
</dbReference>
<dbReference type="SUPFAM" id="SSF52743">
    <property type="entry name" value="Subtilisin-like"/>
    <property type="match status" value="1"/>
</dbReference>
<dbReference type="PROSITE" id="PS00138">
    <property type="entry name" value="SUBTILASE_SER"/>
    <property type="match status" value="1"/>
</dbReference>
<sequence length="768" mass="81581">MFSMEMLNKPVFATSFVLVFILCLCAESLATIKKSTYIVHVAKSEMPSIFNHHSIWYNSIMKSICNSAEMLYTYDKAIQGFSARLTDEEAELLRSRGEIVKVAEEKIYKPLTTRTAHFLGLDKMAAMFPKSIAGSDIIIGVLDTGVWPESKSLADNGLGPIPSKWKGKCESGQNFTASNCNKKLIGARYFLKGYEATTGPIDTTKQFRSARDADGHGTHTTSTAAGSAVEGANLFGYASGTARGMATGARVAMYKVCWGDNCAVSDILAGIDAAISDNVHVISASLGGQAVDYDDDNLAIGAFAATVKGIVVSCAAGNSGPLPSSAQNVAPWIITVGAGTIDRDFPTIVNLGNGQNYSGVSINDAKFAPVTSVPFIYAENAGVIESAKFCIETTLDPKKVKGKIVLCDRGGGVSRVGKGLVVKSAGGVGMVLANLEEHGEELMADAHVLPAAAVGFKEAKAIKLYLQSAKNATATLAFQGTKIGIEPSPVVAAFSSRGPNPITPEILKPDLIAPGVNILAAYTKFVAPTSLDEDDRRVDFNIISGTSMACPHVSGIAALIKSVYPNWSPAAIRSALITTAYTSYENGRTLLDSATGSPSTPLAFGAGHVNPVAALNPGLIYDLTPNDYLNFLCALNYTAKRIQVVARRQFNCEAHKHYTVTDLNYPSFSVVFKRIAAAITVKHTRTLTNVGNAGTYKSSVSLDSPSVNITIEPNALSFKKNEKKSYTITFTTSKPPPPSHFAFGYLEWSNGENVVKSPISITWGSGHP</sequence>
<protein>
    <recommendedName>
        <fullName evidence="20">Subtilisin-like protease SBT1.7</fullName>
    </recommendedName>
</protein>
<feature type="active site" description="Charge relay system" evidence="11 12">
    <location>
        <position position="547"/>
    </location>
</feature>
<dbReference type="InterPro" id="IPR041469">
    <property type="entry name" value="Subtilisin-like_FN3"/>
</dbReference>
<dbReference type="FunFam" id="3.50.30.30:FF:000005">
    <property type="entry name" value="subtilisin-like protease SBT1.5"/>
    <property type="match status" value="1"/>
</dbReference>
<evidence type="ECO:0000256" key="6">
    <source>
        <dbReference type="ARBA" id="ARBA00022670"/>
    </source>
</evidence>
<accession>A0AAN9XSJ5</accession>
<feature type="domain" description="Subtilisin-like protease fibronectin type-III" evidence="17">
    <location>
        <begin position="662"/>
        <end position="761"/>
    </location>
</feature>
<evidence type="ECO:0000256" key="1">
    <source>
        <dbReference type="ARBA" id="ARBA00002076"/>
    </source>
</evidence>
<dbReference type="Gene3D" id="3.50.30.30">
    <property type="match status" value="1"/>
</dbReference>
<comment type="similarity">
    <text evidence="3 12">Belongs to the peptidase S8 family.</text>
</comment>
<gene>
    <name evidence="18" type="ORF">VNO78_08107</name>
</gene>
<evidence type="ECO:0000256" key="11">
    <source>
        <dbReference type="PIRSR" id="PIRSR615500-1"/>
    </source>
</evidence>
<evidence type="ECO:0000256" key="4">
    <source>
        <dbReference type="ARBA" id="ARBA00022523"/>
    </source>
</evidence>
<comment type="function">
    <text evidence="1">Required for arbuscular mycorrhiza (AM) development during AM symbiosis with AM fungi (e.g. Glomeromycota intraradices).</text>
</comment>
<reference evidence="18 19" key="1">
    <citation type="submission" date="2024-01" db="EMBL/GenBank/DDBJ databases">
        <title>The genomes of 5 underutilized Papilionoideae crops provide insights into root nodulation and disease resistanc.</title>
        <authorList>
            <person name="Jiang F."/>
        </authorList>
    </citation>
    <scope>NUCLEOTIDE SEQUENCE [LARGE SCALE GENOMIC DNA]</scope>
    <source>
        <strain evidence="18">DUOXIRENSHENG_FW03</strain>
        <tissue evidence="18">Leaves</tissue>
    </source>
</reference>
<evidence type="ECO:0008006" key="20">
    <source>
        <dbReference type="Google" id="ProtNLM"/>
    </source>
</evidence>
<dbReference type="InterPro" id="IPR023828">
    <property type="entry name" value="Peptidase_S8_Ser-AS"/>
</dbReference>
<dbReference type="InterPro" id="IPR000209">
    <property type="entry name" value="Peptidase_S8/S53_dom"/>
</dbReference>
<dbReference type="Pfam" id="PF02225">
    <property type="entry name" value="PA"/>
    <property type="match status" value="1"/>
</dbReference>
<evidence type="ECO:0000259" key="17">
    <source>
        <dbReference type="Pfam" id="PF17766"/>
    </source>
</evidence>
<dbReference type="EMBL" id="JAYMYS010000002">
    <property type="protein sequence ID" value="KAK7406480.1"/>
    <property type="molecule type" value="Genomic_DNA"/>
</dbReference>
<feature type="domain" description="Inhibitor I9" evidence="16">
    <location>
        <begin position="36"/>
        <end position="109"/>
    </location>
</feature>
<evidence type="ECO:0000256" key="13">
    <source>
        <dbReference type="SAM" id="SignalP"/>
    </source>
</evidence>
<dbReference type="GO" id="GO:0048731">
    <property type="term" value="P:system development"/>
    <property type="evidence" value="ECO:0007669"/>
    <property type="project" value="UniProtKB-ARBA"/>
</dbReference>
<dbReference type="CDD" id="cd04852">
    <property type="entry name" value="Peptidases_S8_3"/>
    <property type="match status" value="1"/>
</dbReference>
<feature type="signal peptide" evidence="13">
    <location>
        <begin position="1"/>
        <end position="30"/>
    </location>
</feature>
<keyword evidence="7 13" id="KW-0732">Signal</keyword>
<dbReference type="InterPro" id="IPR010259">
    <property type="entry name" value="S8pro/Inhibitor_I9"/>
</dbReference>
<keyword evidence="6 12" id="KW-0645">Protease</keyword>
<dbReference type="InterPro" id="IPR045051">
    <property type="entry name" value="SBT"/>
</dbReference>
<feature type="active site" description="Charge relay system" evidence="11 12">
    <location>
        <position position="216"/>
    </location>
</feature>
<organism evidence="18 19">
    <name type="scientific">Psophocarpus tetragonolobus</name>
    <name type="common">Winged bean</name>
    <name type="synonym">Dolichos tetragonolobus</name>
    <dbReference type="NCBI Taxonomy" id="3891"/>
    <lineage>
        <taxon>Eukaryota</taxon>
        <taxon>Viridiplantae</taxon>
        <taxon>Streptophyta</taxon>
        <taxon>Embryophyta</taxon>
        <taxon>Tracheophyta</taxon>
        <taxon>Spermatophyta</taxon>
        <taxon>Magnoliopsida</taxon>
        <taxon>eudicotyledons</taxon>
        <taxon>Gunneridae</taxon>
        <taxon>Pentapetalae</taxon>
        <taxon>rosids</taxon>
        <taxon>fabids</taxon>
        <taxon>Fabales</taxon>
        <taxon>Fabaceae</taxon>
        <taxon>Papilionoideae</taxon>
        <taxon>50 kb inversion clade</taxon>
        <taxon>NPAAA clade</taxon>
        <taxon>indigoferoid/millettioid clade</taxon>
        <taxon>Phaseoleae</taxon>
        <taxon>Psophocarpus</taxon>
    </lineage>
</organism>
<dbReference type="PANTHER" id="PTHR10795">
    <property type="entry name" value="PROPROTEIN CONVERTASE SUBTILISIN/KEXIN"/>
    <property type="match status" value="1"/>
</dbReference>
<evidence type="ECO:0000256" key="7">
    <source>
        <dbReference type="ARBA" id="ARBA00022729"/>
    </source>
</evidence>
<dbReference type="PROSITE" id="PS51892">
    <property type="entry name" value="SUBTILASE"/>
    <property type="match status" value="1"/>
</dbReference>
<evidence type="ECO:0000256" key="9">
    <source>
        <dbReference type="ARBA" id="ARBA00022825"/>
    </source>
</evidence>
<dbReference type="Pfam" id="PF17766">
    <property type="entry name" value="fn3_6"/>
    <property type="match status" value="1"/>
</dbReference>
<dbReference type="InterPro" id="IPR003137">
    <property type="entry name" value="PA_domain"/>
</dbReference>
<feature type="chain" id="PRO_5043009038" description="Subtilisin-like protease SBT1.7" evidence="13">
    <location>
        <begin position="31"/>
        <end position="768"/>
    </location>
</feature>
<comment type="caution">
    <text evidence="18">The sequence shown here is derived from an EMBL/GenBank/DDBJ whole genome shotgun (WGS) entry which is preliminary data.</text>
</comment>
<dbReference type="InterPro" id="IPR036852">
    <property type="entry name" value="Peptidase_S8/S53_dom_sf"/>
</dbReference>
<dbReference type="GO" id="GO:0004252">
    <property type="term" value="F:serine-type endopeptidase activity"/>
    <property type="evidence" value="ECO:0007669"/>
    <property type="project" value="UniProtKB-UniRule"/>
</dbReference>
<dbReference type="CDD" id="cd02120">
    <property type="entry name" value="PA_subtilisin_like"/>
    <property type="match status" value="1"/>
</dbReference>
<dbReference type="Gene3D" id="3.40.50.200">
    <property type="entry name" value="Peptidase S8/S53 domain"/>
    <property type="match status" value="1"/>
</dbReference>
<dbReference type="PRINTS" id="PR00723">
    <property type="entry name" value="SUBTILISIN"/>
</dbReference>
<keyword evidence="9 12" id="KW-0720">Serine protease</keyword>
<dbReference type="GO" id="GO:0009610">
    <property type="term" value="P:response to symbiotic fungus"/>
    <property type="evidence" value="ECO:0007669"/>
    <property type="project" value="UniProtKB-ARBA"/>
</dbReference>
<dbReference type="InterPro" id="IPR034197">
    <property type="entry name" value="Peptidases_S8_3"/>
</dbReference>
<dbReference type="InterPro" id="IPR015500">
    <property type="entry name" value="Peptidase_S8_subtilisin-rel"/>
</dbReference>
<keyword evidence="10" id="KW-0325">Glycoprotein</keyword>
<proteinExistence type="inferred from homology"/>
<evidence type="ECO:0000313" key="18">
    <source>
        <dbReference type="EMBL" id="KAK7406480.1"/>
    </source>
</evidence>
<dbReference type="Gene3D" id="2.60.40.2310">
    <property type="match status" value="1"/>
</dbReference>